<accession>A0A4Y1R962</accession>
<evidence type="ECO:0000256" key="3">
    <source>
        <dbReference type="ARBA" id="ARBA00011489"/>
    </source>
</evidence>
<evidence type="ECO:0000256" key="5">
    <source>
        <dbReference type="ARBA" id="ARBA00022692"/>
    </source>
</evidence>
<keyword evidence="5 8" id="KW-0812">Transmembrane</keyword>
<dbReference type="Pfam" id="PF04535">
    <property type="entry name" value="CASP_dom"/>
    <property type="match status" value="1"/>
</dbReference>
<dbReference type="GO" id="GO:0005886">
    <property type="term" value="C:plasma membrane"/>
    <property type="evidence" value="ECO:0007669"/>
    <property type="project" value="UniProtKB-SubCell"/>
</dbReference>
<keyword evidence="7 8" id="KW-0472">Membrane</keyword>
<evidence type="ECO:0000256" key="8">
    <source>
        <dbReference type="RuleBase" id="RU361233"/>
    </source>
</evidence>
<evidence type="ECO:0000256" key="6">
    <source>
        <dbReference type="ARBA" id="ARBA00022989"/>
    </source>
</evidence>
<dbReference type="EMBL" id="AP019299">
    <property type="protein sequence ID" value="BBH00565.1"/>
    <property type="molecule type" value="Genomic_DNA"/>
</dbReference>
<evidence type="ECO:0000259" key="9">
    <source>
        <dbReference type="Pfam" id="PF04535"/>
    </source>
</evidence>
<keyword evidence="6 8" id="KW-1133">Transmembrane helix</keyword>
<comment type="subunit">
    <text evidence="3 8">Homodimer and heterodimers.</text>
</comment>
<dbReference type="InterPro" id="IPR006702">
    <property type="entry name" value="CASP_dom"/>
</dbReference>
<evidence type="ECO:0000313" key="10">
    <source>
        <dbReference type="EMBL" id="BBH00565.1"/>
    </source>
</evidence>
<dbReference type="NCBIfam" id="TIGR01569">
    <property type="entry name" value="A_tha_TIGR01569"/>
    <property type="match status" value="1"/>
</dbReference>
<feature type="transmembrane region" description="Helical" evidence="8">
    <location>
        <begin position="146"/>
        <end position="174"/>
    </location>
</feature>
<feature type="transmembrane region" description="Helical" evidence="8">
    <location>
        <begin position="62"/>
        <end position="86"/>
    </location>
</feature>
<comment type="subcellular location">
    <subcellularLocation>
        <location evidence="1 8">Cell membrane</location>
        <topology evidence="1 8">Multi-pass membrane protein</topology>
    </subcellularLocation>
</comment>
<protein>
    <recommendedName>
        <fullName evidence="8">CASP-like protein</fullName>
    </recommendedName>
</protein>
<evidence type="ECO:0000256" key="7">
    <source>
        <dbReference type="ARBA" id="ARBA00023136"/>
    </source>
</evidence>
<sequence>MKVPIVPICSAFYSIPWKRNTTQHQIQMASEACKEKTSSVLPKMTSSSGLPMSSPRQQRMSLLVAQTTLRISAIVFTLIAISVIVTNTQSVIVFGFKFEAHYTYSTAFKFLVGANAVVCAFSALSLIFLSLFLSRSVPQQQQQLKNYFFLLLHDVVMMVLIISGCAAATAIGYVGRYGEKKMTWQPTCGYVSKYCNRMSISLAFSYLAFFAYLLLTFTSALTLVSRPTTQ</sequence>
<dbReference type="InterPro" id="IPR006459">
    <property type="entry name" value="CASP/CASPL"/>
</dbReference>
<evidence type="ECO:0000256" key="1">
    <source>
        <dbReference type="ARBA" id="ARBA00004651"/>
    </source>
</evidence>
<dbReference type="PANTHER" id="PTHR33573">
    <property type="entry name" value="CASP-LIKE PROTEIN 4A4"/>
    <property type="match status" value="1"/>
</dbReference>
<gene>
    <name evidence="10" type="ORF">Prudu_010586</name>
</gene>
<proteinExistence type="inferred from homology"/>
<feature type="domain" description="Casparian strip membrane protein" evidence="9">
    <location>
        <begin position="61"/>
        <end position="211"/>
    </location>
</feature>
<keyword evidence="4 8" id="KW-1003">Cell membrane</keyword>
<dbReference type="PANTHER" id="PTHR33573:SF47">
    <property type="entry name" value="CASP-LIKE PROTEIN 1U1"/>
    <property type="match status" value="1"/>
</dbReference>
<feature type="transmembrane region" description="Helical" evidence="8">
    <location>
        <begin position="106"/>
        <end position="134"/>
    </location>
</feature>
<reference evidence="10" key="1">
    <citation type="journal article" date="2019" name="Science">
        <title>Mutation of a bHLH transcription factor allowed almond domestication.</title>
        <authorList>
            <person name="Sanchez-Perez R."/>
            <person name="Pavan S."/>
            <person name="Mazzeo R."/>
            <person name="Moldovan C."/>
            <person name="Aiese Cigliano R."/>
            <person name="Del Cueto J."/>
            <person name="Ricciardi F."/>
            <person name="Lotti C."/>
            <person name="Ricciardi L."/>
            <person name="Dicenta F."/>
            <person name="Lopez-Marques R.L."/>
            <person name="Lindberg Moller B."/>
        </authorList>
    </citation>
    <scope>NUCLEOTIDE SEQUENCE</scope>
</reference>
<feature type="transmembrane region" description="Helical" evidence="8">
    <location>
        <begin position="203"/>
        <end position="224"/>
    </location>
</feature>
<name>A0A4Y1R962_PRUDU</name>
<evidence type="ECO:0000256" key="2">
    <source>
        <dbReference type="ARBA" id="ARBA00007651"/>
    </source>
</evidence>
<dbReference type="AlphaFoldDB" id="A0A4Y1R962"/>
<organism evidence="10">
    <name type="scientific">Prunus dulcis</name>
    <name type="common">Almond</name>
    <name type="synonym">Amygdalus dulcis</name>
    <dbReference type="NCBI Taxonomy" id="3755"/>
    <lineage>
        <taxon>Eukaryota</taxon>
        <taxon>Viridiplantae</taxon>
        <taxon>Streptophyta</taxon>
        <taxon>Embryophyta</taxon>
        <taxon>Tracheophyta</taxon>
        <taxon>Spermatophyta</taxon>
        <taxon>Magnoliopsida</taxon>
        <taxon>eudicotyledons</taxon>
        <taxon>Gunneridae</taxon>
        <taxon>Pentapetalae</taxon>
        <taxon>rosids</taxon>
        <taxon>fabids</taxon>
        <taxon>Rosales</taxon>
        <taxon>Rosaceae</taxon>
        <taxon>Amygdaloideae</taxon>
        <taxon>Amygdaleae</taxon>
        <taxon>Prunus</taxon>
    </lineage>
</organism>
<evidence type="ECO:0000256" key="4">
    <source>
        <dbReference type="ARBA" id="ARBA00022475"/>
    </source>
</evidence>
<comment type="similarity">
    <text evidence="2 8">Belongs to the Casparian strip membrane proteins (CASP) family.</text>
</comment>